<dbReference type="HOGENOM" id="CLU_081182_0_0_2"/>
<sequence>MPSTVVHVGLAGLLGVALLGDRFDAKAILVVLAATAALDLDTLIGMGWTGTHRAALHNLFVVAVPAALLYWDVRRREESIVRARFGVDAPRVLWVTLACLLVAHIMLDAFFNGVNLFWPLHDQFYDLSGKLYLSNHDGFVQTFVEFTTADDGSQTVSESTAAGTTETTHYETGFDPGPDPEPDPERIFPIAYNGERFVVALAGYLAVSVRLWEERRSNTADH</sequence>
<gene>
    <name evidence="3" type="ordered locus">Halru_1693</name>
</gene>
<keyword evidence="3" id="KW-0378">Hydrolase</keyword>
<dbReference type="InterPro" id="IPR007404">
    <property type="entry name" value="YdjM-like"/>
</dbReference>
<dbReference type="Proteomes" id="UP000010846">
    <property type="component" value="Chromosome"/>
</dbReference>
<dbReference type="Pfam" id="PF04307">
    <property type="entry name" value="YdjM"/>
    <property type="match status" value="1"/>
</dbReference>
<dbReference type="STRING" id="797302.Halru_1693"/>
<dbReference type="GO" id="GO:0016787">
    <property type="term" value="F:hydrolase activity"/>
    <property type="evidence" value="ECO:0007669"/>
    <property type="project" value="UniProtKB-KW"/>
</dbReference>
<evidence type="ECO:0000256" key="2">
    <source>
        <dbReference type="SAM" id="Phobius"/>
    </source>
</evidence>
<organism evidence="3 4">
    <name type="scientific">Halovivax ruber (strain DSM 18193 / JCM 13892 / XH-70)</name>
    <dbReference type="NCBI Taxonomy" id="797302"/>
    <lineage>
        <taxon>Archaea</taxon>
        <taxon>Methanobacteriati</taxon>
        <taxon>Methanobacteriota</taxon>
        <taxon>Stenosarchaea group</taxon>
        <taxon>Halobacteria</taxon>
        <taxon>Halobacteriales</taxon>
        <taxon>Natrialbaceae</taxon>
        <taxon>Halovivax</taxon>
    </lineage>
</organism>
<evidence type="ECO:0000313" key="4">
    <source>
        <dbReference type="Proteomes" id="UP000010846"/>
    </source>
</evidence>
<feature type="transmembrane region" description="Helical" evidence="2">
    <location>
        <begin position="27"/>
        <end position="48"/>
    </location>
</feature>
<feature type="transmembrane region" description="Helical" evidence="2">
    <location>
        <begin position="92"/>
        <end position="111"/>
    </location>
</feature>
<keyword evidence="2" id="KW-0472">Membrane</keyword>
<dbReference type="OrthoDB" id="252570at2157"/>
<feature type="transmembrane region" description="Helical" evidence="2">
    <location>
        <begin position="54"/>
        <end position="71"/>
    </location>
</feature>
<dbReference type="KEGG" id="hru:Halru_1693"/>
<evidence type="ECO:0000256" key="1">
    <source>
        <dbReference type="SAM" id="MobiDB-lite"/>
    </source>
</evidence>
<accession>L0IC31</accession>
<dbReference type="GeneID" id="14376480"/>
<protein>
    <submittedName>
        <fullName evidence="3">Putative membrane-bound metal-dependent hydrolase (DUF457)</fullName>
    </submittedName>
</protein>
<feature type="region of interest" description="Disordered" evidence="1">
    <location>
        <begin position="154"/>
        <end position="184"/>
    </location>
</feature>
<keyword evidence="2" id="KW-1133">Transmembrane helix</keyword>
<feature type="compositionally biased region" description="Low complexity" evidence="1">
    <location>
        <begin position="155"/>
        <end position="176"/>
    </location>
</feature>
<dbReference type="RefSeq" id="WP_015300937.1">
    <property type="nucleotide sequence ID" value="NC_019964.1"/>
</dbReference>
<name>L0IC31_HALRX</name>
<dbReference type="EMBL" id="CP003050">
    <property type="protein sequence ID" value="AGB16299.1"/>
    <property type="molecule type" value="Genomic_DNA"/>
</dbReference>
<keyword evidence="4" id="KW-1185">Reference proteome</keyword>
<dbReference type="AlphaFoldDB" id="L0IC31"/>
<dbReference type="eggNOG" id="arCOG04605">
    <property type="taxonomic scope" value="Archaea"/>
</dbReference>
<reference evidence="3" key="1">
    <citation type="submission" date="2011-09" db="EMBL/GenBank/DDBJ databases">
        <title>Complete sequence of Halovivax ruber XH-70.</title>
        <authorList>
            <consortium name="US DOE Joint Genome Institute"/>
            <person name="Lucas S."/>
            <person name="Han J."/>
            <person name="Lapidus A."/>
            <person name="Cheng J.-F."/>
            <person name="Goodwin L."/>
            <person name="Pitluck S."/>
            <person name="Peters L."/>
            <person name="Mikhailova N."/>
            <person name="Davenport K."/>
            <person name="Detter J.C."/>
            <person name="Han C."/>
            <person name="Tapia R."/>
            <person name="Land M."/>
            <person name="Hauser L."/>
            <person name="Kyrpides N."/>
            <person name="Ivanova N."/>
            <person name="Pagani I."/>
            <person name="Sproer C."/>
            <person name="Anderson I."/>
            <person name="Woyke T."/>
        </authorList>
    </citation>
    <scope>NUCLEOTIDE SEQUENCE</scope>
    <source>
        <strain evidence="3">XH-70</strain>
    </source>
</reference>
<keyword evidence="2" id="KW-0812">Transmembrane</keyword>
<proteinExistence type="predicted"/>
<evidence type="ECO:0000313" key="3">
    <source>
        <dbReference type="EMBL" id="AGB16299.1"/>
    </source>
</evidence>